<dbReference type="KEGG" id="xla:733301"/>
<evidence type="ECO:0000256" key="3">
    <source>
        <dbReference type="ARBA" id="ARBA00022692"/>
    </source>
</evidence>
<evidence type="ECO:0000313" key="8">
    <source>
        <dbReference type="RefSeq" id="XP_041444875.1"/>
    </source>
</evidence>
<evidence type="ECO:0000313" key="7">
    <source>
        <dbReference type="Proteomes" id="UP000186698"/>
    </source>
</evidence>
<keyword evidence="5 6" id="KW-0472">Membrane</keyword>
<dbReference type="Pfam" id="PF05805">
    <property type="entry name" value="L6_membrane"/>
    <property type="match status" value="1"/>
</dbReference>
<evidence type="ECO:0000256" key="4">
    <source>
        <dbReference type="ARBA" id="ARBA00022989"/>
    </source>
</evidence>
<dbReference type="PANTHER" id="PTHR14198:SF23">
    <property type="entry name" value="SI:CH211-137I24.10"/>
    <property type="match status" value="1"/>
</dbReference>
<dbReference type="Proteomes" id="UP000186698">
    <property type="component" value="Chromosome 3S"/>
</dbReference>
<dbReference type="OrthoDB" id="9449742at2759"/>
<dbReference type="RefSeq" id="XP_041444875.1">
    <property type="nucleotide sequence ID" value="XM_041588941.1"/>
</dbReference>
<dbReference type="InterPro" id="IPR008661">
    <property type="entry name" value="L6_membrane"/>
</dbReference>
<evidence type="ECO:0000256" key="1">
    <source>
        <dbReference type="ARBA" id="ARBA00004141"/>
    </source>
</evidence>
<reference evidence="8" key="2">
    <citation type="submission" date="2025-08" db="UniProtKB">
        <authorList>
            <consortium name="RefSeq"/>
        </authorList>
    </citation>
    <scope>IDENTIFICATION</scope>
    <source>
        <strain evidence="8">J_2021</strain>
        <tissue evidence="8">Erythrocytes</tissue>
    </source>
</reference>
<organism evidence="7 8">
    <name type="scientific">Xenopus laevis</name>
    <name type="common">African clawed frog</name>
    <dbReference type="NCBI Taxonomy" id="8355"/>
    <lineage>
        <taxon>Eukaryota</taxon>
        <taxon>Metazoa</taxon>
        <taxon>Chordata</taxon>
        <taxon>Craniata</taxon>
        <taxon>Vertebrata</taxon>
        <taxon>Euteleostomi</taxon>
        <taxon>Amphibia</taxon>
        <taxon>Batrachia</taxon>
        <taxon>Anura</taxon>
        <taxon>Pipoidea</taxon>
        <taxon>Pipidae</taxon>
        <taxon>Xenopodinae</taxon>
        <taxon>Xenopus</taxon>
        <taxon>Xenopus</taxon>
    </lineage>
</organism>
<protein>
    <submittedName>
        <fullName evidence="8">Transmembrane 4 L6 family member 5</fullName>
    </submittedName>
</protein>
<evidence type="ECO:0000256" key="6">
    <source>
        <dbReference type="SAM" id="Phobius"/>
    </source>
</evidence>
<keyword evidence="4 6" id="KW-1133">Transmembrane helix</keyword>
<name>A0A8J1MV24_XENLA</name>
<keyword evidence="7" id="KW-1185">Reference proteome</keyword>
<gene>
    <name evidence="8" type="primary">LOC733301</name>
</gene>
<dbReference type="AlphaFoldDB" id="A0A8J1MV24"/>
<feature type="transmembrane region" description="Helical" evidence="6">
    <location>
        <begin position="9"/>
        <end position="30"/>
    </location>
</feature>
<reference evidence="7" key="1">
    <citation type="submission" date="2024-06" db="UniProtKB">
        <authorList>
            <consortium name="RefSeq"/>
        </authorList>
    </citation>
    <scope>NUCLEOTIDE SEQUENCE [LARGE SCALE GENOMIC DNA]</scope>
    <source>
        <strain evidence="7">J_2021</strain>
    </source>
</reference>
<feature type="transmembrane region" description="Helical" evidence="6">
    <location>
        <begin position="50"/>
        <end position="71"/>
    </location>
</feature>
<comment type="subcellular location">
    <subcellularLocation>
        <location evidence="1">Membrane</location>
        <topology evidence="1">Multi-pass membrane protein</topology>
    </subcellularLocation>
</comment>
<evidence type="ECO:0000256" key="2">
    <source>
        <dbReference type="ARBA" id="ARBA00006193"/>
    </source>
</evidence>
<comment type="similarity">
    <text evidence="2">Belongs to the L6 tetraspanin family.</text>
</comment>
<evidence type="ECO:0000256" key="5">
    <source>
        <dbReference type="ARBA" id="ARBA00023136"/>
    </source>
</evidence>
<accession>A0A8J1MV24</accession>
<sequence length="200" mass="21467">MCTGKCSKFIGISLFPFSIICIIANILLLFPGFGVEAIQDAGSRMTPEVLYLGGIIGGGFLVLIPAIHILATGQRKNCCNNRCGMFLSIIFAAIGLVGAVYALTVSAFGMVYGPVCEFRNSTGALVWGQIFKDNIKNFSNESYLFNKDLWQLCEKPDNVAVFNISLFSIVLTASAIEIILCVVQVVNGLAGCLCGTCQKK</sequence>
<proteinExistence type="inferred from homology"/>
<keyword evidence="3 6" id="KW-0812">Transmembrane</keyword>
<dbReference type="GO" id="GO:0016020">
    <property type="term" value="C:membrane"/>
    <property type="evidence" value="ECO:0000318"/>
    <property type="project" value="GO_Central"/>
</dbReference>
<feature type="transmembrane region" description="Helical" evidence="6">
    <location>
        <begin position="164"/>
        <end position="190"/>
    </location>
</feature>
<feature type="transmembrane region" description="Helical" evidence="6">
    <location>
        <begin position="83"/>
        <end position="103"/>
    </location>
</feature>
<dbReference type="GeneID" id="733301"/>
<dbReference type="PANTHER" id="PTHR14198">
    <property type="entry name" value="TRANSMEMBRANE 4 L6 FAMILY MEMBER 1-RELATED"/>
    <property type="match status" value="1"/>
</dbReference>